<dbReference type="EMBL" id="BSXG01000050">
    <property type="protein sequence ID" value="GME28649.1"/>
    <property type="molecule type" value="Genomic_DNA"/>
</dbReference>
<gene>
    <name evidence="1" type="primary">g8087</name>
    <name evidence="1" type="ORF">NpPPO83_00008087</name>
</gene>
<sequence length="227" mass="25515">MPPPPHIPLEIHHLILTHTPSTPPALLWLWRSARLASRLVRAAAERVFAERHLRHARTAVVIPLGEGWVESGGRRVTVYGLEVRLSFRGFEEEGDRRAVFADARPEACFGAGVVEATRARWREAVGRWAGGGCGGGGDGEEGRVSLRPDAWGYWVEMRGLALDPELPDLRIDYGKREISFDWRRMLDEFFGEEAYARRCLEELVRLLFDLTASLDAADEALNHLHGD</sequence>
<protein>
    <submittedName>
        <fullName evidence="1">Uncharacterized protein</fullName>
    </submittedName>
</protein>
<proteinExistence type="predicted"/>
<evidence type="ECO:0000313" key="2">
    <source>
        <dbReference type="Proteomes" id="UP001165186"/>
    </source>
</evidence>
<keyword evidence="2" id="KW-1185">Reference proteome</keyword>
<dbReference type="Proteomes" id="UP001165186">
    <property type="component" value="Unassembled WGS sequence"/>
</dbReference>
<evidence type="ECO:0000313" key="1">
    <source>
        <dbReference type="EMBL" id="GME28649.1"/>
    </source>
</evidence>
<accession>A0ACB5S771</accession>
<organism evidence="1 2">
    <name type="scientific">Neofusicoccum parvum</name>
    <dbReference type="NCBI Taxonomy" id="310453"/>
    <lineage>
        <taxon>Eukaryota</taxon>
        <taxon>Fungi</taxon>
        <taxon>Dikarya</taxon>
        <taxon>Ascomycota</taxon>
        <taxon>Pezizomycotina</taxon>
        <taxon>Dothideomycetes</taxon>
        <taxon>Dothideomycetes incertae sedis</taxon>
        <taxon>Botryosphaeriales</taxon>
        <taxon>Botryosphaeriaceae</taxon>
        <taxon>Neofusicoccum</taxon>
    </lineage>
</organism>
<comment type="caution">
    <text evidence="1">The sequence shown here is derived from an EMBL/GenBank/DDBJ whole genome shotgun (WGS) entry which is preliminary data.</text>
</comment>
<name>A0ACB5S771_9PEZI</name>
<reference evidence="1" key="1">
    <citation type="submission" date="2024-09" db="EMBL/GenBank/DDBJ databases">
        <title>Draft Genome Sequences of Neofusicoccum parvum.</title>
        <authorList>
            <person name="Ashida A."/>
            <person name="Camagna M."/>
            <person name="Tanaka A."/>
            <person name="Takemoto D."/>
        </authorList>
    </citation>
    <scope>NUCLEOTIDE SEQUENCE</scope>
    <source>
        <strain evidence="1">PPO83</strain>
    </source>
</reference>